<accession>A0A9Q3UMN2</accession>
<dbReference type="AlphaFoldDB" id="A0A9Q3UMN2"/>
<dbReference type="PANTHER" id="PTHR43673">
    <property type="entry name" value="NAD(P)H NITROREDUCTASE YDGI-RELATED"/>
    <property type="match status" value="1"/>
</dbReference>
<dbReference type="CDD" id="cd02136">
    <property type="entry name" value="PnbA_NfnB-like"/>
    <property type="match status" value="1"/>
</dbReference>
<dbReference type="InterPro" id="IPR029479">
    <property type="entry name" value="Nitroreductase"/>
</dbReference>
<dbReference type="EMBL" id="JAJGNA010000009">
    <property type="protein sequence ID" value="MCC4308801.1"/>
    <property type="molecule type" value="Genomic_DNA"/>
</dbReference>
<gene>
    <name evidence="7" type="ORF">LL252_09495</name>
</gene>
<comment type="similarity">
    <text evidence="2">Belongs to the nitroreductase family.</text>
</comment>
<name>A0A9Q3UMN2_9GAMM</name>
<dbReference type="Pfam" id="PF00881">
    <property type="entry name" value="Nitroreductase"/>
    <property type="match status" value="1"/>
</dbReference>
<keyword evidence="8" id="KW-1185">Reference proteome</keyword>
<evidence type="ECO:0000256" key="4">
    <source>
        <dbReference type="ARBA" id="ARBA00022643"/>
    </source>
</evidence>
<dbReference type="SUPFAM" id="SSF55469">
    <property type="entry name" value="FMN-dependent nitroreductase-like"/>
    <property type="match status" value="1"/>
</dbReference>
<sequence>MNPETVSLADALRRRRSVRGFLDKPVPEAVLKEVFELAQLAPSNCNIQPWKVFVASGEVRDELRRRMVEKVSAGVPMEPDFEPNAGKFEGVYRQRQVDCAVELYNNMGIARDDKPGRLRAQLRNFELFDAPHVVFIGMERSFGPTVALDVGMYIQSLMLTLTAHGIGSCAQGSMRYYPNDVREVFGEPDSTAILVGISFGYEDEAVAANRTRVGRAPLGDSVAFRSTL</sequence>
<evidence type="ECO:0000256" key="3">
    <source>
        <dbReference type="ARBA" id="ARBA00022630"/>
    </source>
</evidence>
<keyword evidence="4" id="KW-0288">FMN</keyword>
<organism evidence="7 8">
    <name type="scientific">Alloalcanivorax marinus</name>
    <dbReference type="NCBI Taxonomy" id="1177169"/>
    <lineage>
        <taxon>Bacteria</taxon>
        <taxon>Pseudomonadati</taxon>
        <taxon>Pseudomonadota</taxon>
        <taxon>Gammaproteobacteria</taxon>
        <taxon>Oceanospirillales</taxon>
        <taxon>Alcanivoracaceae</taxon>
        <taxon>Alloalcanivorax</taxon>
    </lineage>
</organism>
<dbReference type="InterPro" id="IPR000415">
    <property type="entry name" value="Nitroreductase-like"/>
</dbReference>
<evidence type="ECO:0000256" key="2">
    <source>
        <dbReference type="ARBA" id="ARBA00007118"/>
    </source>
</evidence>
<evidence type="ECO:0000256" key="5">
    <source>
        <dbReference type="ARBA" id="ARBA00023002"/>
    </source>
</evidence>
<keyword evidence="5" id="KW-0560">Oxidoreductase</keyword>
<reference evidence="7" key="1">
    <citation type="submission" date="2021-10" db="EMBL/GenBank/DDBJ databases">
        <title>The diversity and Nitrogen Metabolism of Culturable Nitrate-Utilizing Bacteria Within the Oxygen Minimum Zone of the Changjiang (Yangtze River)Estuary.</title>
        <authorList>
            <person name="Zhang D."/>
            <person name="Zheng J."/>
            <person name="Liu S."/>
            <person name="He W."/>
        </authorList>
    </citation>
    <scope>NUCLEOTIDE SEQUENCE</scope>
    <source>
        <strain evidence="7">FXH-223</strain>
    </source>
</reference>
<dbReference type="Gene3D" id="3.40.109.10">
    <property type="entry name" value="NADH Oxidase"/>
    <property type="match status" value="1"/>
</dbReference>
<evidence type="ECO:0000313" key="7">
    <source>
        <dbReference type="EMBL" id="MCC4308801.1"/>
    </source>
</evidence>
<keyword evidence="3" id="KW-0285">Flavoprotein</keyword>
<evidence type="ECO:0000313" key="8">
    <source>
        <dbReference type="Proteomes" id="UP001108027"/>
    </source>
</evidence>
<evidence type="ECO:0000256" key="1">
    <source>
        <dbReference type="ARBA" id="ARBA00001917"/>
    </source>
</evidence>
<dbReference type="Proteomes" id="UP001108027">
    <property type="component" value="Unassembled WGS sequence"/>
</dbReference>
<proteinExistence type="inferred from homology"/>
<dbReference type="PANTHER" id="PTHR43673:SF2">
    <property type="entry name" value="NITROREDUCTASE"/>
    <property type="match status" value="1"/>
</dbReference>
<protein>
    <submittedName>
        <fullName evidence="7">Nitroreductase</fullName>
    </submittedName>
</protein>
<evidence type="ECO:0000259" key="6">
    <source>
        <dbReference type="Pfam" id="PF00881"/>
    </source>
</evidence>
<comment type="caution">
    <text evidence="7">The sequence shown here is derived from an EMBL/GenBank/DDBJ whole genome shotgun (WGS) entry which is preliminary data.</text>
</comment>
<dbReference type="RefSeq" id="WP_228233842.1">
    <property type="nucleotide sequence ID" value="NZ_ARXL01000007.1"/>
</dbReference>
<dbReference type="GO" id="GO:0016491">
    <property type="term" value="F:oxidoreductase activity"/>
    <property type="evidence" value="ECO:0007669"/>
    <property type="project" value="UniProtKB-KW"/>
</dbReference>
<comment type="cofactor">
    <cofactor evidence="1">
        <name>FMN</name>
        <dbReference type="ChEBI" id="CHEBI:58210"/>
    </cofactor>
</comment>
<feature type="domain" description="Nitroreductase" evidence="6">
    <location>
        <begin position="12"/>
        <end position="201"/>
    </location>
</feature>